<dbReference type="OrthoDB" id="4324715at2"/>
<evidence type="ECO:0000259" key="3">
    <source>
        <dbReference type="Pfam" id="PF02826"/>
    </source>
</evidence>
<keyword evidence="1" id="KW-0560">Oxidoreductase</keyword>
<keyword evidence="5" id="KW-1185">Reference proteome</keyword>
<evidence type="ECO:0000313" key="4">
    <source>
        <dbReference type="EMBL" id="KAB1643687.1"/>
    </source>
</evidence>
<name>A0A7J5BCK1_9MICO</name>
<dbReference type="GO" id="GO:0005829">
    <property type="term" value="C:cytosol"/>
    <property type="evidence" value="ECO:0007669"/>
    <property type="project" value="TreeGrafter"/>
</dbReference>
<dbReference type="EMBL" id="WBKB01000003">
    <property type="protein sequence ID" value="KAB1643687.1"/>
    <property type="molecule type" value="Genomic_DNA"/>
</dbReference>
<dbReference type="CDD" id="cd12159">
    <property type="entry name" value="2-Hacid_dh_2"/>
    <property type="match status" value="1"/>
</dbReference>
<keyword evidence="2" id="KW-0520">NAD</keyword>
<dbReference type="Gene3D" id="3.40.50.720">
    <property type="entry name" value="NAD(P)-binding Rossmann-like Domain"/>
    <property type="match status" value="2"/>
</dbReference>
<sequence length="292" mass="30823">MEPVRAAGGVVAPLSDATRGLIYTTTRDVDTLVAALDAHPGIGWVQLPFAGIDAFGKAIVPAAERGVVFTSAKGAYAQPVAEHALMLTLALQRQLPLRLRATSWGKSSGLSLYGANVVIVGAGGIALEFLRLLEPFGVTSTVVRRSADPVATADRTVTTAELDEVLPQADVVMLAAASTEETRALIDAQRLESMKPTAVLVNIARGPLVDTDALVAALDAGSIYGAGLDVTDPEPLTADHPLYSHERCIVTPHTADTPEMVRPLLDRRIQDNVRAFLETGEFVGLADPRIGY</sequence>
<accession>A0A7J5BCK1</accession>
<dbReference type="InterPro" id="IPR050223">
    <property type="entry name" value="D-isomer_2-hydroxyacid_DH"/>
</dbReference>
<reference evidence="4 5" key="1">
    <citation type="submission" date="2019-09" db="EMBL/GenBank/DDBJ databases">
        <title>Phylogeny of genus Pseudoclavibacter and closely related genus.</title>
        <authorList>
            <person name="Li Y."/>
        </authorList>
    </citation>
    <scope>NUCLEOTIDE SEQUENCE [LARGE SCALE GENOMIC DNA]</scope>
    <source>
        <strain evidence="4 5">KCTC 13959</strain>
    </source>
</reference>
<dbReference type="GO" id="GO:0016618">
    <property type="term" value="F:hydroxypyruvate reductase [NAD(P)H] activity"/>
    <property type="evidence" value="ECO:0007669"/>
    <property type="project" value="TreeGrafter"/>
</dbReference>
<comment type="caution">
    <text evidence="4">The sequence shown here is derived from an EMBL/GenBank/DDBJ whole genome shotgun (WGS) entry which is preliminary data.</text>
</comment>
<organism evidence="4 5">
    <name type="scientific">Gulosibacter chungangensis</name>
    <dbReference type="NCBI Taxonomy" id="979746"/>
    <lineage>
        <taxon>Bacteria</taxon>
        <taxon>Bacillati</taxon>
        <taxon>Actinomycetota</taxon>
        <taxon>Actinomycetes</taxon>
        <taxon>Micrococcales</taxon>
        <taxon>Microbacteriaceae</taxon>
        <taxon>Gulosibacter</taxon>
    </lineage>
</organism>
<dbReference type="GO" id="GO:0051287">
    <property type="term" value="F:NAD binding"/>
    <property type="evidence" value="ECO:0007669"/>
    <property type="project" value="InterPro"/>
</dbReference>
<evidence type="ECO:0000256" key="2">
    <source>
        <dbReference type="ARBA" id="ARBA00023027"/>
    </source>
</evidence>
<evidence type="ECO:0000313" key="5">
    <source>
        <dbReference type="Proteomes" id="UP000433493"/>
    </source>
</evidence>
<proteinExistence type="predicted"/>
<dbReference type="PANTHER" id="PTHR10996:SF178">
    <property type="entry name" value="2-HYDROXYACID DEHYDROGENASE YGL185C-RELATED"/>
    <property type="match status" value="1"/>
</dbReference>
<feature type="domain" description="D-isomer specific 2-hydroxyacid dehydrogenase NAD-binding" evidence="3">
    <location>
        <begin position="91"/>
        <end position="255"/>
    </location>
</feature>
<evidence type="ECO:0000256" key="1">
    <source>
        <dbReference type="ARBA" id="ARBA00023002"/>
    </source>
</evidence>
<dbReference type="InterPro" id="IPR029753">
    <property type="entry name" value="D-isomer_DH_CS"/>
</dbReference>
<dbReference type="SUPFAM" id="SSF52283">
    <property type="entry name" value="Formate/glycerate dehydrogenase catalytic domain-like"/>
    <property type="match status" value="1"/>
</dbReference>
<dbReference type="PROSITE" id="PS00671">
    <property type="entry name" value="D_2_HYDROXYACID_DH_3"/>
    <property type="match status" value="1"/>
</dbReference>
<dbReference type="AlphaFoldDB" id="A0A7J5BCK1"/>
<dbReference type="InterPro" id="IPR006140">
    <property type="entry name" value="D-isomer_DH_NAD-bd"/>
</dbReference>
<protein>
    <submittedName>
        <fullName evidence="4">Hydroxyacid dehydrogenase</fullName>
    </submittedName>
</protein>
<gene>
    <name evidence="4" type="ORF">F8O05_07150</name>
</gene>
<dbReference type="GO" id="GO:0030267">
    <property type="term" value="F:glyoxylate reductase (NADPH) activity"/>
    <property type="evidence" value="ECO:0007669"/>
    <property type="project" value="TreeGrafter"/>
</dbReference>
<dbReference type="Pfam" id="PF02826">
    <property type="entry name" value="2-Hacid_dh_C"/>
    <property type="match status" value="1"/>
</dbReference>
<dbReference type="SUPFAM" id="SSF51735">
    <property type="entry name" value="NAD(P)-binding Rossmann-fold domains"/>
    <property type="match status" value="1"/>
</dbReference>
<dbReference type="Proteomes" id="UP000433493">
    <property type="component" value="Unassembled WGS sequence"/>
</dbReference>
<dbReference type="InterPro" id="IPR036291">
    <property type="entry name" value="NAD(P)-bd_dom_sf"/>
</dbReference>
<dbReference type="PANTHER" id="PTHR10996">
    <property type="entry name" value="2-HYDROXYACID DEHYDROGENASE-RELATED"/>
    <property type="match status" value="1"/>
</dbReference>